<dbReference type="GO" id="GO:0003677">
    <property type="term" value="F:DNA binding"/>
    <property type="evidence" value="ECO:0007669"/>
    <property type="project" value="InterPro"/>
</dbReference>
<evidence type="ECO:0000256" key="2">
    <source>
        <dbReference type="SAM" id="MobiDB-lite"/>
    </source>
</evidence>
<name>A0A3A9AAU6_9FIRM</name>
<evidence type="ECO:0000256" key="1">
    <source>
        <dbReference type="SAM" id="Coils"/>
    </source>
</evidence>
<dbReference type="InterPro" id="IPR002525">
    <property type="entry name" value="Transp_IS110-like_N"/>
</dbReference>
<protein>
    <submittedName>
        <fullName evidence="5">IS110 family transposase</fullName>
    </submittedName>
</protein>
<comment type="caution">
    <text evidence="5">The sequence shown here is derived from an EMBL/GenBank/DDBJ whole genome shotgun (WGS) entry which is preliminary data.</text>
</comment>
<evidence type="ECO:0000313" key="6">
    <source>
        <dbReference type="Proteomes" id="UP000280696"/>
    </source>
</evidence>
<dbReference type="PANTHER" id="PTHR33055">
    <property type="entry name" value="TRANSPOSASE FOR INSERTION SEQUENCE ELEMENT IS1111A"/>
    <property type="match status" value="1"/>
</dbReference>
<gene>
    <name evidence="5" type="ORF">D7V94_23120</name>
</gene>
<feature type="non-terminal residue" evidence="5">
    <location>
        <position position="1"/>
    </location>
</feature>
<organism evidence="5 6">
    <name type="scientific">Parablautia intestinalis</name>
    <dbReference type="NCBI Taxonomy" id="2320100"/>
    <lineage>
        <taxon>Bacteria</taxon>
        <taxon>Bacillati</taxon>
        <taxon>Bacillota</taxon>
        <taxon>Clostridia</taxon>
        <taxon>Lachnospirales</taxon>
        <taxon>Lachnospiraceae</taxon>
        <taxon>Parablautia</taxon>
    </lineage>
</organism>
<proteinExistence type="predicted"/>
<feature type="domain" description="Transposase IS116/IS110/IS902 C-terminal" evidence="4">
    <location>
        <begin position="198"/>
        <end position="276"/>
    </location>
</feature>
<dbReference type="AlphaFoldDB" id="A0A3A9AAU6"/>
<dbReference type="EMBL" id="RAYQ01000101">
    <property type="protein sequence ID" value="RKI84483.1"/>
    <property type="molecule type" value="Genomic_DNA"/>
</dbReference>
<accession>A0A3A9AAU6</accession>
<evidence type="ECO:0000313" key="5">
    <source>
        <dbReference type="EMBL" id="RKI84483.1"/>
    </source>
</evidence>
<dbReference type="InterPro" id="IPR047650">
    <property type="entry name" value="Transpos_IS110"/>
</dbReference>
<dbReference type="InterPro" id="IPR003346">
    <property type="entry name" value="Transposase_20"/>
</dbReference>
<dbReference type="Pfam" id="PF01548">
    <property type="entry name" value="DEDD_Tnp_IS110"/>
    <property type="match status" value="1"/>
</dbReference>
<dbReference type="OrthoDB" id="9811278at2"/>
<dbReference type="RefSeq" id="WP_147424690.1">
    <property type="nucleotide sequence ID" value="NZ_RAYQ01000101.1"/>
</dbReference>
<reference evidence="5 6" key="1">
    <citation type="submission" date="2018-09" db="EMBL/GenBank/DDBJ databases">
        <title>Murine metabolic-syndrome-specific gut microbial biobank.</title>
        <authorList>
            <person name="Liu C."/>
        </authorList>
    </citation>
    <scope>NUCLEOTIDE SEQUENCE [LARGE SCALE GENOMIC DNA]</scope>
    <source>
        <strain evidence="5 6">0.1xD8-82</strain>
    </source>
</reference>
<dbReference type="GO" id="GO:0006313">
    <property type="term" value="P:DNA transposition"/>
    <property type="evidence" value="ECO:0007669"/>
    <property type="project" value="InterPro"/>
</dbReference>
<keyword evidence="1" id="KW-0175">Coiled coil</keyword>
<dbReference type="Pfam" id="PF02371">
    <property type="entry name" value="Transposase_20"/>
    <property type="match status" value="1"/>
</dbReference>
<dbReference type="GO" id="GO:0004803">
    <property type="term" value="F:transposase activity"/>
    <property type="evidence" value="ECO:0007669"/>
    <property type="project" value="InterPro"/>
</dbReference>
<feature type="region of interest" description="Disordered" evidence="2">
    <location>
        <begin position="233"/>
        <end position="257"/>
    </location>
</feature>
<evidence type="ECO:0000259" key="3">
    <source>
        <dbReference type="Pfam" id="PF01548"/>
    </source>
</evidence>
<feature type="coiled-coil region" evidence="1">
    <location>
        <begin position="165"/>
        <end position="192"/>
    </location>
</feature>
<evidence type="ECO:0000259" key="4">
    <source>
        <dbReference type="Pfam" id="PF02371"/>
    </source>
</evidence>
<dbReference type="PANTHER" id="PTHR33055:SF3">
    <property type="entry name" value="PUTATIVE TRANSPOSASE FOR IS117-RELATED"/>
    <property type="match status" value="1"/>
</dbReference>
<keyword evidence="6" id="KW-1185">Reference proteome</keyword>
<dbReference type="Proteomes" id="UP000280696">
    <property type="component" value="Unassembled WGS sequence"/>
</dbReference>
<sequence>AVNPILIKEFGDDSLRTPKTDKADAKKIARYTLDRRANLKQYNHMDKIRSQLKTMNRQFGFYTDHKTAMKNSLIALLDQTYPGANDFFDSPARSDGSQKWVDFVHTYWHADCVRGRSPEAFAQHYQDWCRRKGYNFSAGKAETIYSRSSDLIAVFPKDNTTKMLIRQAVAMLNAASATVESLRQKIDETASALPEYPVVMAMHGVGPSLGPQLMAEIGGVTRFTHPEALTAFAGVDPGSRQSGKHEQKSVRTSKKGSPNLRKTLFRIMAGLIKRSPADDPVYAFMDKKRAQGKPYYVYMTAGANKFLRIYYGRVKEYLSTDTEADNA</sequence>
<feature type="domain" description="Transposase IS110-like N-terminal" evidence="3">
    <location>
        <begin position="2"/>
        <end position="82"/>
    </location>
</feature>